<organism evidence="3 4">
    <name type="scientific">Plasmodium coatneyi</name>
    <dbReference type="NCBI Taxonomy" id="208452"/>
    <lineage>
        <taxon>Eukaryota</taxon>
        <taxon>Sar</taxon>
        <taxon>Alveolata</taxon>
        <taxon>Apicomplexa</taxon>
        <taxon>Aconoidasida</taxon>
        <taxon>Haemosporida</taxon>
        <taxon>Plasmodiidae</taxon>
        <taxon>Plasmodium</taxon>
    </lineage>
</organism>
<reference evidence="4" key="1">
    <citation type="submission" date="2016-06" db="EMBL/GenBank/DDBJ databases">
        <title>First high quality genome sequence of Plasmodium coatneyi using continuous long reads from single molecule, real-time sequencing.</title>
        <authorList>
            <person name="Chien J.-T."/>
            <person name="Pakala S.B."/>
            <person name="Geraldo J.A."/>
            <person name="Lapp S.A."/>
            <person name="Barnwell J.W."/>
            <person name="Kissinger J.C."/>
            <person name="Galinski M.R."/>
            <person name="Humphrey J.C."/>
        </authorList>
    </citation>
    <scope>NUCLEOTIDE SEQUENCE [LARGE SCALE GENOMIC DNA]</scope>
    <source>
        <strain evidence="4">Hackeri</strain>
    </source>
</reference>
<name>A0A1B1E477_9APIC</name>
<feature type="compositionally biased region" description="Basic and acidic residues" evidence="1">
    <location>
        <begin position="251"/>
        <end position="261"/>
    </location>
</feature>
<sequence>MKEEQSESKDDTPCRFFYHWVRKNFHQKSYGYSLKDALTVIYKTLGKDSGQNICNIIYDDADDDTAKYRRKLYEHYHDCTAVQKYLEQIKSHAGGAEKDSQWTYYKAELTNACDTVGDYCGEKGEGTTSKDPYCGEYHKNKYKCFCKEIEKLSNNPSGHPSKGSSQLSQLKLTCPTLTELELESEAETEAEAEPCPKLETDPVRGIVEVRQSHLGAQAVVVEIPEPHVATTLSMDGGPEPSVQAVSLPDSRQGDEHEHTKPDLSVTQKLPSFSHGNGEDHTLRHGSSVVEASSISTPNTENNNSTITTAIPSVLSTIGIGLPTVVFLLYKVSK</sequence>
<gene>
    <name evidence="3" type="ORF">PCOAH_00044880</name>
</gene>
<dbReference type="RefSeq" id="XP_019916472.1">
    <property type="nucleotide sequence ID" value="XM_020061272.1"/>
</dbReference>
<keyword evidence="2" id="KW-1133">Transmembrane helix</keyword>
<dbReference type="VEuPathDB" id="PlasmoDB:PCOAH_00044880"/>
<keyword evidence="2" id="KW-0472">Membrane</keyword>
<feature type="region of interest" description="Disordered" evidence="1">
    <location>
        <begin position="230"/>
        <end position="268"/>
    </location>
</feature>
<dbReference type="AlphaFoldDB" id="A0A1B1E477"/>
<evidence type="ECO:0000256" key="1">
    <source>
        <dbReference type="SAM" id="MobiDB-lite"/>
    </source>
</evidence>
<keyword evidence="2" id="KW-0812">Transmembrane</keyword>
<keyword evidence="4" id="KW-1185">Reference proteome</keyword>
<dbReference type="GeneID" id="30911219"/>
<dbReference type="EMBL" id="CP016250">
    <property type="protein sequence ID" value="ANQ09777.1"/>
    <property type="molecule type" value="Genomic_DNA"/>
</dbReference>
<feature type="transmembrane region" description="Helical" evidence="2">
    <location>
        <begin position="309"/>
        <end position="329"/>
    </location>
</feature>
<protein>
    <submittedName>
        <fullName evidence="3">KIR protein</fullName>
    </submittedName>
</protein>
<dbReference type="KEGG" id="pcot:PCOAH_00044880"/>
<dbReference type="Proteomes" id="UP000092716">
    <property type="component" value="Chromosome 12"/>
</dbReference>
<accession>A0A1B1E477</accession>
<evidence type="ECO:0000256" key="2">
    <source>
        <dbReference type="SAM" id="Phobius"/>
    </source>
</evidence>
<evidence type="ECO:0000313" key="3">
    <source>
        <dbReference type="EMBL" id="ANQ09777.1"/>
    </source>
</evidence>
<evidence type="ECO:0000313" key="4">
    <source>
        <dbReference type="Proteomes" id="UP000092716"/>
    </source>
</evidence>
<proteinExistence type="predicted"/>